<keyword evidence="1" id="KW-0819">tRNA processing</keyword>
<dbReference type="SUPFAM" id="SSF54211">
    <property type="entry name" value="Ribosomal protein S5 domain 2-like"/>
    <property type="match status" value="1"/>
</dbReference>
<organism evidence="7 8">
    <name type="scientific">candidate division WS6 bacterium 34_10</name>
    <dbReference type="NCBI Taxonomy" id="1641389"/>
    <lineage>
        <taxon>Bacteria</taxon>
        <taxon>Candidatus Dojkabacteria</taxon>
    </lineage>
</organism>
<evidence type="ECO:0000313" key="8">
    <source>
        <dbReference type="Proteomes" id="UP000053904"/>
    </source>
</evidence>
<dbReference type="Proteomes" id="UP000053904">
    <property type="component" value="Unassembled WGS sequence"/>
</dbReference>
<dbReference type="AlphaFoldDB" id="A0A101HG12"/>
<evidence type="ECO:0000256" key="2">
    <source>
        <dbReference type="ARBA" id="ARBA00022722"/>
    </source>
</evidence>
<dbReference type="GO" id="GO:0030677">
    <property type="term" value="C:ribonuclease P complex"/>
    <property type="evidence" value="ECO:0007669"/>
    <property type="project" value="TreeGrafter"/>
</dbReference>
<evidence type="ECO:0000256" key="1">
    <source>
        <dbReference type="ARBA" id="ARBA00022694"/>
    </source>
</evidence>
<evidence type="ECO:0000256" key="3">
    <source>
        <dbReference type="ARBA" id="ARBA00022759"/>
    </source>
</evidence>
<evidence type="ECO:0000256" key="6">
    <source>
        <dbReference type="NCBIfam" id="TIGR00188"/>
    </source>
</evidence>
<dbReference type="GO" id="GO:0042781">
    <property type="term" value="F:3'-tRNA processing endoribonuclease activity"/>
    <property type="evidence" value="ECO:0007669"/>
    <property type="project" value="TreeGrafter"/>
</dbReference>
<keyword evidence="5" id="KW-0694">RNA-binding</keyword>
<gene>
    <name evidence="7" type="ORF">XD93_1042</name>
</gene>
<sequence length="120" mass="14475">MLQKRYRLPPRLFNYIYDKGKKFRNEYGMLIATPYSTDITPKFGFVVSKKIGDAPDRHRMTRLLRVIVHESVEEFELKDNGYIYEYIAFKFCDDYHELKKSFQKLLKKSIEYEKSNTLDN</sequence>
<dbReference type="GO" id="GO:0000049">
    <property type="term" value="F:tRNA binding"/>
    <property type="evidence" value="ECO:0007669"/>
    <property type="project" value="InterPro"/>
</dbReference>
<dbReference type="PANTHER" id="PTHR33992:SF1">
    <property type="entry name" value="RIBONUCLEASE P PROTEIN COMPONENT"/>
    <property type="match status" value="1"/>
</dbReference>
<dbReference type="InterPro" id="IPR020568">
    <property type="entry name" value="Ribosomal_Su5_D2-typ_SF"/>
</dbReference>
<dbReference type="InterPro" id="IPR000100">
    <property type="entry name" value="RNase_P"/>
</dbReference>
<dbReference type="EC" id="3.1.26.5" evidence="6"/>
<evidence type="ECO:0000313" key="7">
    <source>
        <dbReference type="EMBL" id="KUK76217.1"/>
    </source>
</evidence>
<dbReference type="InterPro" id="IPR014721">
    <property type="entry name" value="Ribsml_uS5_D2-typ_fold_subgr"/>
</dbReference>
<evidence type="ECO:0000256" key="5">
    <source>
        <dbReference type="ARBA" id="ARBA00022884"/>
    </source>
</evidence>
<protein>
    <recommendedName>
        <fullName evidence="6">Ribonuclease P protein component</fullName>
        <ecNumber evidence="6">3.1.26.5</ecNumber>
    </recommendedName>
</protein>
<evidence type="ECO:0000256" key="4">
    <source>
        <dbReference type="ARBA" id="ARBA00022801"/>
    </source>
</evidence>
<proteinExistence type="predicted"/>
<dbReference type="NCBIfam" id="TIGR00188">
    <property type="entry name" value="rnpA"/>
    <property type="match status" value="1"/>
</dbReference>
<keyword evidence="2" id="KW-0540">Nuclease</keyword>
<dbReference type="EMBL" id="LGGO01000186">
    <property type="protein sequence ID" value="KUK76217.1"/>
    <property type="molecule type" value="Genomic_DNA"/>
</dbReference>
<reference evidence="8" key="1">
    <citation type="journal article" date="2015" name="MBio">
        <title>Genome-Resolved Metagenomic Analysis Reveals Roles for Candidate Phyla and Other Microbial Community Members in Biogeochemical Transformations in Oil Reservoirs.</title>
        <authorList>
            <person name="Hu P."/>
            <person name="Tom L."/>
            <person name="Singh A."/>
            <person name="Thomas B.C."/>
            <person name="Baker B.J."/>
            <person name="Piceno Y.M."/>
            <person name="Andersen G.L."/>
            <person name="Banfield J.F."/>
        </authorList>
    </citation>
    <scope>NUCLEOTIDE SEQUENCE [LARGE SCALE GENOMIC DNA]</scope>
</reference>
<name>A0A101HG12_9BACT</name>
<dbReference type="Gene3D" id="3.30.230.10">
    <property type="match status" value="1"/>
</dbReference>
<keyword evidence="3" id="KW-0255">Endonuclease</keyword>
<keyword evidence="4" id="KW-0378">Hydrolase</keyword>
<dbReference type="PANTHER" id="PTHR33992">
    <property type="entry name" value="RIBONUCLEASE P PROTEIN COMPONENT"/>
    <property type="match status" value="1"/>
</dbReference>
<comment type="caution">
    <text evidence="7">The sequence shown here is derived from an EMBL/GenBank/DDBJ whole genome shotgun (WGS) entry which is preliminary data.</text>
</comment>
<accession>A0A101HG12</accession>
<dbReference type="Pfam" id="PF00825">
    <property type="entry name" value="Ribonuclease_P"/>
    <property type="match status" value="1"/>
</dbReference>
<dbReference type="GO" id="GO:0004526">
    <property type="term" value="F:ribonuclease P activity"/>
    <property type="evidence" value="ECO:0007669"/>
    <property type="project" value="UniProtKB-UniRule"/>
</dbReference>